<evidence type="ECO:0000256" key="4">
    <source>
        <dbReference type="ARBA" id="ARBA00022884"/>
    </source>
</evidence>
<comment type="similarity">
    <text evidence="2 6">Belongs to the C1D family.</text>
</comment>
<organism evidence="8 9">
    <name type="scientific">Lactuca sativa</name>
    <name type="common">Garden lettuce</name>
    <dbReference type="NCBI Taxonomy" id="4236"/>
    <lineage>
        <taxon>Eukaryota</taxon>
        <taxon>Viridiplantae</taxon>
        <taxon>Streptophyta</taxon>
        <taxon>Embryophyta</taxon>
        <taxon>Tracheophyta</taxon>
        <taxon>Spermatophyta</taxon>
        <taxon>Magnoliopsida</taxon>
        <taxon>eudicotyledons</taxon>
        <taxon>Gunneridae</taxon>
        <taxon>Pentapetalae</taxon>
        <taxon>asterids</taxon>
        <taxon>campanulids</taxon>
        <taxon>Asterales</taxon>
        <taxon>Asteraceae</taxon>
        <taxon>Cichorioideae</taxon>
        <taxon>Cichorieae</taxon>
        <taxon>Lactucinae</taxon>
        <taxon>Lactuca</taxon>
    </lineage>
</organism>
<name>A0A9R1V992_LACSA</name>
<dbReference type="InterPro" id="IPR007146">
    <property type="entry name" value="Sas10/Utp3/C1D"/>
</dbReference>
<reference evidence="8 9" key="1">
    <citation type="journal article" date="2017" name="Nat. Commun.">
        <title>Genome assembly with in vitro proximity ligation data and whole-genome triplication in lettuce.</title>
        <authorList>
            <person name="Reyes-Chin-Wo S."/>
            <person name="Wang Z."/>
            <person name="Yang X."/>
            <person name="Kozik A."/>
            <person name="Arikit S."/>
            <person name="Song C."/>
            <person name="Xia L."/>
            <person name="Froenicke L."/>
            <person name="Lavelle D.O."/>
            <person name="Truco M.J."/>
            <person name="Xia R."/>
            <person name="Zhu S."/>
            <person name="Xu C."/>
            <person name="Xu H."/>
            <person name="Xu X."/>
            <person name="Cox K."/>
            <person name="Korf I."/>
            <person name="Meyers B.C."/>
            <person name="Michelmore R.W."/>
        </authorList>
    </citation>
    <scope>NUCLEOTIDE SEQUENCE [LARGE SCALE GENOMIC DNA]</scope>
    <source>
        <strain evidence="9">cv. Salinas</strain>
        <tissue evidence="8">Seedlings</tissue>
    </source>
</reference>
<evidence type="ECO:0000256" key="6">
    <source>
        <dbReference type="RuleBase" id="RU368003"/>
    </source>
</evidence>
<keyword evidence="6" id="KW-0238">DNA-binding</keyword>
<dbReference type="EMBL" id="NBSK02000005">
    <property type="protein sequence ID" value="KAJ0202747.1"/>
    <property type="molecule type" value="Genomic_DNA"/>
</dbReference>
<dbReference type="GO" id="GO:0005730">
    <property type="term" value="C:nucleolus"/>
    <property type="evidence" value="ECO:0000318"/>
    <property type="project" value="GO_Central"/>
</dbReference>
<evidence type="ECO:0000256" key="1">
    <source>
        <dbReference type="ARBA" id="ARBA00004123"/>
    </source>
</evidence>
<dbReference type="GO" id="GO:0000178">
    <property type="term" value="C:exosome (RNase complex)"/>
    <property type="evidence" value="ECO:0000318"/>
    <property type="project" value="GO_Central"/>
</dbReference>
<dbReference type="GO" id="GO:0010468">
    <property type="term" value="P:regulation of gene expression"/>
    <property type="evidence" value="ECO:0000318"/>
    <property type="project" value="GO_Central"/>
</dbReference>
<keyword evidence="3 6" id="KW-0698">rRNA processing</keyword>
<feature type="compositionally biased region" description="Basic and acidic residues" evidence="7">
    <location>
        <begin position="151"/>
        <end position="165"/>
    </location>
</feature>
<feature type="compositionally biased region" description="Acidic residues" evidence="7">
    <location>
        <begin position="215"/>
        <end position="224"/>
    </location>
</feature>
<evidence type="ECO:0000256" key="5">
    <source>
        <dbReference type="ARBA" id="ARBA00023242"/>
    </source>
</evidence>
<dbReference type="PANTHER" id="PTHR15341">
    <property type="entry name" value="SUN-COR STEROID HORMONE RECEPTOR CO-REPRESSOR"/>
    <property type="match status" value="1"/>
</dbReference>
<keyword evidence="5 6" id="KW-0539">Nucleus</keyword>
<feature type="region of interest" description="Disordered" evidence="7">
    <location>
        <begin position="202"/>
        <end position="224"/>
    </location>
</feature>
<comment type="subunit">
    <text evidence="6">Monomer and homodimer.</text>
</comment>
<dbReference type="GO" id="GO:0003723">
    <property type="term" value="F:RNA binding"/>
    <property type="evidence" value="ECO:0000318"/>
    <property type="project" value="GO_Central"/>
</dbReference>
<protein>
    <recommendedName>
        <fullName evidence="6">Nuclear nucleic acid-binding protein C1D</fullName>
    </recommendedName>
</protein>
<evidence type="ECO:0000313" key="8">
    <source>
        <dbReference type="EMBL" id="KAJ0202747.1"/>
    </source>
</evidence>
<dbReference type="Pfam" id="PF04000">
    <property type="entry name" value="Sas10_Utp3"/>
    <property type="match status" value="1"/>
</dbReference>
<evidence type="ECO:0000256" key="3">
    <source>
        <dbReference type="ARBA" id="ARBA00022552"/>
    </source>
</evidence>
<feature type="region of interest" description="Disordered" evidence="7">
    <location>
        <begin position="151"/>
        <end position="185"/>
    </location>
</feature>
<dbReference type="InterPro" id="IPR011082">
    <property type="entry name" value="Exosome-assoc_fac/DNA_repair"/>
</dbReference>
<comment type="subcellular location">
    <subcellularLocation>
        <location evidence="6">Cytoplasm</location>
    </subcellularLocation>
    <subcellularLocation>
        <location evidence="6">Nucleus</location>
        <location evidence="6">Nucleolus</location>
    </subcellularLocation>
    <subcellularLocation>
        <location evidence="1 6">Nucleus</location>
    </subcellularLocation>
</comment>
<evidence type="ECO:0000313" key="9">
    <source>
        <dbReference type="Proteomes" id="UP000235145"/>
    </source>
</evidence>
<comment type="caution">
    <text evidence="8">The sequence shown here is derived from an EMBL/GenBank/DDBJ whole genome shotgun (WGS) entry which is preliminary data.</text>
</comment>
<dbReference type="AlphaFoldDB" id="A0A9R1V992"/>
<dbReference type="GO" id="GO:0000460">
    <property type="term" value="P:maturation of 5.8S rRNA"/>
    <property type="evidence" value="ECO:0000318"/>
    <property type="project" value="GO_Central"/>
</dbReference>
<dbReference type="Proteomes" id="UP000235145">
    <property type="component" value="Unassembled WGS sequence"/>
</dbReference>
<keyword evidence="4 6" id="KW-0694">RNA-binding</keyword>
<accession>A0A9R1V992</accession>
<evidence type="ECO:0000256" key="7">
    <source>
        <dbReference type="SAM" id="MobiDB-lite"/>
    </source>
</evidence>
<dbReference type="GO" id="GO:0003677">
    <property type="term" value="F:DNA binding"/>
    <property type="evidence" value="ECO:0000318"/>
    <property type="project" value="GO_Central"/>
</dbReference>
<proteinExistence type="inferred from homology"/>
<keyword evidence="9" id="KW-1185">Reference proteome</keyword>
<dbReference type="GO" id="GO:0005737">
    <property type="term" value="C:cytoplasm"/>
    <property type="evidence" value="ECO:0007669"/>
    <property type="project" value="UniProtKB-SubCell"/>
</dbReference>
<comment type="function">
    <text evidence="6">Plays a role in the recruitment of the exosome to pre-rRNA to mediate the 3'-5' end processing of the 5.8S rRNA.</text>
</comment>
<keyword evidence="6" id="KW-0963">Cytoplasm</keyword>
<sequence length="224" mass="25055">MDGGGGGVVPESITEAANRTSINFQEFQTNFLDFLPLCDSDTLSELDPLQRAQSLLLLAKATTTLFTLKLRCNGVDPDDHPVRSELVGFFLCLFTFLLHLGQIGFERLNLYQEKLDRSLNLSKAPLRPSATLNYQAATRFIEHSLPDLTSDQRKNMREISRREGVKSGNVSKKRKYLSSDKPSVRTAAQEFLEKAARELLGNDKSSFKGPLKPQDEDEDDMAVT</sequence>
<evidence type="ECO:0000256" key="2">
    <source>
        <dbReference type="ARBA" id="ARBA00009154"/>
    </source>
</evidence>
<dbReference type="PANTHER" id="PTHR15341:SF3">
    <property type="entry name" value="NUCLEAR NUCLEIC ACID-BINDING PROTEIN C1D"/>
    <property type="match status" value="1"/>
</dbReference>
<gene>
    <name evidence="8" type="ORF">LSAT_V11C500246660</name>
</gene>